<accession>A0A126JIC0</accession>
<name>A0A126JIC0_CLOBO</name>
<keyword evidence="1" id="KW-0614">Plasmid</keyword>
<reference evidence="1" key="1">
    <citation type="journal article" date="2016" name="Genome Biol. Evol.">
        <title>Evolution of chromosomal Clostridium botulinum type E neurotoxin gene clusters: evidence provided by their rare plasmid borne counterparts.</title>
        <authorList>
            <person name="Carter A.T."/>
            <person name="Austin J.W."/>
            <person name="Weedmark K.A."/>
            <person name="Peck M.W."/>
        </authorList>
    </citation>
    <scope>NUCLEOTIDE SEQUENCE</scope>
    <source>
        <strain evidence="1">ST0210E1</strain>
        <plasmid evidence="1">pST0210E1</plasmid>
    </source>
</reference>
<geneLocation type="plasmid" evidence="1">
    <name>pST0210E1</name>
</geneLocation>
<dbReference type="AlphaFoldDB" id="A0A126JIC0"/>
<sequence>MNYNHLTTFERARIETLYKFGYYRPYIASLIVRHHSIVAR</sequence>
<organism evidence="1">
    <name type="scientific">Clostridium botulinum</name>
    <dbReference type="NCBI Taxonomy" id="1491"/>
    <lineage>
        <taxon>Bacteria</taxon>
        <taxon>Bacillati</taxon>
        <taxon>Bacillota</taxon>
        <taxon>Clostridia</taxon>
        <taxon>Eubacteriales</taxon>
        <taxon>Clostridiaceae</taxon>
        <taxon>Clostridium</taxon>
    </lineage>
</organism>
<evidence type="ECO:0000313" key="1">
    <source>
        <dbReference type="EMBL" id="ALT05539.1"/>
    </source>
</evidence>
<proteinExistence type="predicted"/>
<dbReference type="EMBL" id="KT897277">
    <property type="protein sequence ID" value="ALT05539.1"/>
    <property type="molecule type" value="Genomic_DNA"/>
</dbReference>
<protein>
    <submittedName>
        <fullName evidence="1">Integrase</fullName>
    </submittedName>
</protein>